<evidence type="ECO:0000313" key="1">
    <source>
        <dbReference type="EMBL" id="MCP8352550.1"/>
    </source>
</evidence>
<protein>
    <submittedName>
        <fullName evidence="1">Uncharacterized protein</fullName>
    </submittedName>
</protein>
<proteinExistence type="predicted"/>
<keyword evidence="2" id="KW-1185">Reference proteome</keyword>
<dbReference type="EMBL" id="JAKUDN010000002">
    <property type="protein sequence ID" value="MCP8352550.1"/>
    <property type="molecule type" value="Genomic_DNA"/>
</dbReference>
<name>A0ABT1L5U0_9GAMM</name>
<reference evidence="1 2" key="1">
    <citation type="journal article" date="2022" name="Nat. Microbiol.">
        <title>The microbiome of a bacterivorous marine choanoflagellate contains a resource-demanding obligate bacterial associate.</title>
        <authorList>
            <person name="Needham D.M."/>
            <person name="Poirier C."/>
            <person name="Bachy C."/>
            <person name="George E.E."/>
            <person name="Wilken S."/>
            <person name="Yung C.C.M."/>
            <person name="Limardo A.J."/>
            <person name="Morando M."/>
            <person name="Sudek L."/>
            <person name="Malmstrom R.R."/>
            <person name="Keeling P.J."/>
            <person name="Santoro A.E."/>
            <person name="Worden A.Z."/>
        </authorList>
    </citation>
    <scope>NUCLEOTIDE SEQUENCE [LARGE SCALE GENOMIC DNA]</scope>
    <source>
        <strain evidence="1 2">Comchoano-2</strain>
    </source>
</reference>
<evidence type="ECO:0000313" key="2">
    <source>
        <dbReference type="Proteomes" id="UP001320768"/>
    </source>
</evidence>
<comment type="caution">
    <text evidence="1">The sequence shown here is derived from an EMBL/GenBank/DDBJ whole genome shotgun (WGS) entry which is preliminary data.</text>
</comment>
<organism evidence="1 2">
    <name type="scientific">Candidatus Synchoanobacter obligatus</name>
    <dbReference type="NCBI Taxonomy" id="2919597"/>
    <lineage>
        <taxon>Bacteria</taxon>
        <taxon>Pseudomonadati</taxon>
        <taxon>Pseudomonadota</taxon>
        <taxon>Gammaproteobacteria</taxon>
        <taxon>Candidatus Comchoanobacterales</taxon>
        <taxon>Candidatus Comchoanobacteraceae</taxon>
        <taxon>Candidatus Synchoanobacter</taxon>
    </lineage>
</organism>
<accession>A0ABT1L5U0</accession>
<dbReference type="Proteomes" id="UP001320768">
    <property type="component" value="Unassembled WGS sequence"/>
</dbReference>
<sequence>MTAVDLTVVSKTVWHKLSAMKMATWENGIDLQLLQRLLLNYLDNVDCFEPIIDVSQNLYQQLCWVYMYQSMTFSERPCNDILWFAGIDLGFKGFLSNYIEFTTSRLWLTLIPASYRYTADCFYNRFFFGAHLLQAWSRNHQFLCYYYAYYMLLTMPLENTPELWLRYIRLHRDLIAYLQSLQSQTWFWQFGLRSLLLKAIDQLNQDIIALNLKLKERFNIDKCCVQIGDMLLQEGFYPELFQFVFSAEEVDALKVGWEMYAPECLVVYKGLTSDILSPEEYELWCSRYLIFDERMILSGGRQGYLYAHIIHRLLNSEPIDGSTLAALFEKTISKSFGFWYQFQVIAKRYSNETHETWVHKKIMSWQYVPGSIFLNSHEPIVLAKVPIKDYPGFVMSFQRSHNRQSMRENCKQLADLSFQISTGLTFQALKSAWVIWQSLDCVMRTPVYNLESFHKKLLFWLDSHECLPIQVKYQLQAYMAVLAKYIWYQRWDRKRVSDVSGQFSKCPHIAWRIGMQDMKQLADTPTFHHQYLSGDNSL</sequence>
<gene>
    <name evidence="1" type="ORF">MKS91_04530</name>
</gene>
<dbReference type="RefSeq" id="WP_258569656.1">
    <property type="nucleotide sequence ID" value="NZ_JAKUDN010000002.1"/>
</dbReference>